<dbReference type="AlphaFoldDB" id="A0A1Z4F2I9"/>
<gene>
    <name evidence="3" type="ORF">MSTE_04127</name>
</gene>
<organism evidence="3 4">
    <name type="scientific">[Mycobacterium] stephanolepidis</name>
    <dbReference type="NCBI Taxonomy" id="1520670"/>
    <lineage>
        <taxon>Bacteria</taxon>
        <taxon>Bacillati</taxon>
        <taxon>Actinomycetota</taxon>
        <taxon>Actinomycetes</taxon>
        <taxon>Mycobacteriales</taxon>
        <taxon>Mycobacteriaceae</taxon>
        <taxon>Mycobacteroides</taxon>
    </lineage>
</organism>
<proteinExistence type="predicted"/>
<dbReference type="SUPFAM" id="SSF50475">
    <property type="entry name" value="FMN-binding split barrel"/>
    <property type="match status" value="1"/>
</dbReference>
<accession>A0A1Z4F2I9</accession>
<dbReference type="EMBL" id="AP018165">
    <property type="protein sequence ID" value="BAX99421.1"/>
    <property type="molecule type" value="Genomic_DNA"/>
</dbReference>
<keyword evidence="1" id="KW-0560">Oxidoreductase</keyword>
<dbReference type="Gene3D" id="2.30.110.10">
    <property type="entry name" value="Electron Transport, Fmn-binding Protein, Chain A"/>
    <property type="match status" value="1"/>
</dbReference>
<reference evidence="4" key="1">
    <citation type="journal article" date="2017" name="Genome Announc.">
        <title>Complete Genome Sequence of Mycobacterium stephanolepidis.</title>
        <authorList>
            <person name="Fukano H."/>
            <person name="Yoshida M."/>
            <person name="Katayama Y."/>
            <person name="Omatsu T."/>
            <person name="Mizutani T."/>
            <person name="Kurata O."/>
            <person name="Wada S."/>
            <person name="Hoshino Y."/>
        </authorList>
    </citation>
    <scope>NUCLEOTIDE SEQUENCE [LARGE SCALE GENOMIC DNA]</scope>
    <source>
        <strain evidence="4">NJB0901</strain>
    </source>
</reference>
<dbReference type="PANTHER" id="PTHR35176">
    <property type="entry name" value="HEME OXYGENASE HI_0854-RELATED"/>
    <property type="match status" value="1"/>
</dbReference>
<dbReference type="Proteomes" id="UP000217954">
    <property type="component" value="Chromosome"/>
</dbReference>
<feature type="domain" description="Pyridoxamine 5'-phosphate oxidase N-terminal" evidence="2">
    <location>
        <begin position="26"/>
        <end position="132"/>
    </location>
</feature>
<dbReference type="GO" id="GO:0016627">
    <property type="term" value="F:oxidoreductase activity, acting on the CH-CH group of donors"/>
    <property type="evidence" value="ECO:0007669"/>
    <property type="project" value="TreeGrafter"/>
</dbReference>
<evidence type="ECO:0000313" key="3">
    <source>
        <dbReference type="EMBL" id="BAX99421.1"/>
    </source>
</evidence>
<dbReference type="GO" id="GO:0005829">
    <property type="term" value="C:cytosol"/>
    <property type="evidence" value="ECO:0007669"/>
    <property type="project" value="TreeGrafter"/>
</dbReference>
<evidence type="ECO:0000256" key="1">
    <source>
        <dbReference type="ARBA" id="ARBA00023002"/>
    </source>
</evidence>
<sequence>MTMTLTPHFDQRFSEPGAAAPAWSDVSALLAAAELYWITTVRADGSPHMTPLVGLWRDDSFVFCTGPTEQKARNLDANRTVAVATGVNTWNDGHDVVVEGAAERVTDAAALQSLADAYLEKYGEDWTFTPSEGGFGEGDQFAVVYTVAPSKVLSFTKNPHGQTRYAR</sequence>
<dbReference type="Pfam" id="PF01243">
    <property type="entry name" value="PNPOx_N"/>
    <property type="match status" value="1"/>
</dbReference>
<dbReference type="PANTHER" id="PTHR35176:SF4">
    <property type="entry name" value="PYRIDOXAMINE 5'-PHOSPHATE OXIDASE-RELATED FMN-BINDING"/>
    <property type="match status" value="1"/>
</dbReference>
<dbReference type="InterPro" id="IPR052019">
    <property type="entry name" value="F420H2_bilvrd_red/Heme_oxyg"/>
</dbReference>
<dbReference type="InterPro" id="IPR012349">
    <property type="entry name" value="Split_barrel_FMN-bd"/>
</dbReference>
<dbReference type="GO" id="GO:0070967">
    <property type="term" value="F:coenzyme F420 binding"/>
    <property type="evidence" value="ECO:0007669"/>
    <property type="project" value="TreeGrafter"/>
</dbReference>
<evidence type="ECO:0000313" key="4">
    <source>
        <dbReference type="Proteomes" id="UP000217954"/>
    </source>
</evidence>
<protein>
    <recommendedName>
        <fullName evidence="2">Pyridoxamine 5'-phosphate oxidase N-terminal domain-containing protein</fullName>
    </recommendedName>
</protein>
<reference evidence="3 4" key="2">
    <citation type="journal article" date="2017" name="Int. J. Syst. Evol. Microbiol.">
        <title>Mycobacterium stephanolepidis sp. nov., a rapidly growing species related to Mycobacterium chelonae, isolated from marine teleost fish, Stephanolepis cirrhifer.</title>
        <authorList>
            <person name="Fukano H."/>
            <person name="Wada S."/>
            <person name="Kurata O."/>
            <person name="Katayama K."/>
            <person name="Fujiwara N."/>
            <person name="Hoshino Y."/>
        </authorList>
    </citation>
    <scope>NUCLEOTIDE SEQUENCE [LARGE SCALE GENOMIC DNA]</scope>
    <source>
        <strain evidence="3 4">NJB0901</strain>
    </source>
</reference>
<name>A0A1Z4F2I9_9MYCO</name>
<dbReference type="KEGG" id="mste:MSTE_04127"/>
<evidence type="ECO:0000259" key="2">
    <source>
        <dbReference type="Pfam" id="PF01243"/>
    </source>
</evidence>
<keyword evidence="4" id="KW-1185">Reference proteome</keyword>
<dbReference type="InterPro" id="IPR011576">
    <property type="entry name" value="Pyridox_Oxase_N"/>
</dbReference>